<keyword evidence="6" id="KW-0695">RNA-directed DNA polymerase</keyword>
<keyword evidence="2" id="KW-0548">Nucleotidyltransferase</keyword>
<dbReference type="InterPro" id="IPR041373">
    <property type="entry name" value="RT_RNaseH"/>
</dbReference>
<dbReference type="Pfam" id="PF17917">
    <property type="entry name" value="RT_RNaseH"/>
    <property type="match status" value="1"/>
</dbReference>
<dbReference type="GO" id="GO:0016787">
    <property type="term" value="F:hydrolase activity"/>
    <property type="evidence" value="ECO:0007669"/>
    <property type="project" value="UniProtKB-KW"/>
</dbReference>
<keyword evidence="9" id="KW-1185">Reference proteome</keyword>
<dbReference type="SUPFAM" id="SSF56672">
    <property type="entry name" value="DNA/RNA polymerases"/>
    <property type="match status" value="1"/>
</dbReference>
<evidence type="ECO:0000256" key="2">
    <source>
        <dbReference type="ARBA" id="ARBA00022695"/>
    </source>
</evidence>
<evidence type="ECO:0000259" key="7">
    <source>
        <dbReference type="Pfam" id="PF17917"/>
    </source>
</evidence>
<keyword evidence="3" id="KW-0540">Nuclease</keyword>
<proteinExistence type="predicted"/>
<keyword evidence="4" id="KW-0255">Endonuclease</keyword>
<evidence type="ECO:0000256" key="4">
    <source>
        <dbReference type="ARBA" id="ARBA00022759"/>
    </source>
</evidence>
<dbReference type="PANTHER" id="PTHR34072">
    <property type="entry name" value="ENZYMATIC POLYPROTEIN-RELATED"/>
    <property type="match status" value="1"/>
</dbReference>
<dbReference type="AlphaFoldDB" id="A0A5B6WU79"/>
<keyword evidence="1" id="KW-0808">Transferase</keyword>
<sequence>MSQLVQKFFNNRNRELIFDGKVVAYASRKEKVHEHNYPTHDLELVAMVFTLKIWRHYLYGEKCTIYINRKSIKYLLTHKELNLRLYDRVSPYKADVVAVALSRKSMSEQPLFPQLSVTSDEGLLLGLQVRPTLSQQIKEKQALNEQLAKRVR</sequence>
<evidence type="ECO:0000256" key="1">
    <source>
        <dbReference type="ARBA" id="ARBA00022679"/>
    </source>
</evidence>
<dbReference type="GO" id="GO:0003964">
    <property type="term" value="F:RNA-directed DNA polymerase activity"/>
    <property type="evidence" value="ECO:0007669"/>
    <property type="project" value="UniProtKB-KW"/>
</dbReference>
<dbReference type="InterPro" id="IPR043502">
    <property type="entry name" value="DNA/RNA_pol_sf"/>
</dbReference>
<evidence type="ECO:0000313" key="9">
    <source>
        <dbReference type="Proteomes" id="UP000325315"/>
    </source>
</evidence>
<protein>
    <submittedName>
        <fullName evidence="8">Integrase</fullName>
    </submittedName>
</protein>
<evidence type="ECO:0000313" key="8">
    <source>
        <dbReference type="EMBL" id="KAA3484958.1"/>
    </source>
</evidence>
<evidence type="ECO:0000256" key="3">
    <source>
        <dbReference type="ARBA" id="ARBA00022722"/>
    </source>
</evidence>
<dbReference type="Proteomes" id="UP000325315">
    <property type="component" value="Unassembled WGS sequence"/>
</dbReference>
<gene>
    <name evidence="8" type="ORF">EPI10_007009</name>
</gene>
<feature type="domain" description="Reverse transcriptase RNase H-like" evidence="7">
    <location>
        <begin position="21"/>
        <end position="85"/>
    </location>
</feature>
<reference evidence="9" key="1">
    <citation type="journal article" date="2019" name="Plant Biotechnol. J.">
        <title>Genome sequencing of the Australian wild diploid species Gossypium australe highlights disease resistance and delayed gland morphogenesis.</title>
        <authorList>
            <person name="Cai Y."/>
            <person name="Cai X."/>
            <person name="Wang Q."/>
            <person name="Wang P."/>
            <person name="Zhang Y."/>
            <person name="Cai C."/>
            <person name="Xu Y."/>
            <person name="Wang K."/>
            <person name="Zhou Z."/>
            <person name="Wang C."/>
            <person name="Geng S."/>
            <person name="Li B."/>
            <person name="Dong Q."/>
            <person name="Hou Y."/>
            <person name="Wang H."/>
            <person name="Ai P."/>
            <person name="Liu Z."/>
            <person name="Yi F."/>
            <person name="Sun M."/>
            <person name="An G."/>
            <person name="Cheng J."/>
            <person name="Zhang Y."/>
            <person name="Shi Q."/>
            <person name="Xie Y."/>
            <person name="Shi X."/>
            <person name="Chang Y."/>
            <person name="Huang F."/>
            <person name="Chen Y."/>
            <person name="Hong S."/>
            <person name="Mi L."/>
            <person name="Sun Q."/>
            <person name="Zhang L."/>
            <person name="Zhou B."/>
            <person name="Peng R."/>
            <person name="Zhang X."/>
            <person name="Liu F."/>
        </authorList>
    </citation>
    <scope>NUCLEOTIDE SEQUENCE [LARGE SCALE GENOMIC DNA]</scope>
    <source>
        <strain evidence="9">cv. PA1801</strain>
    </source>
</reference>
<evidence type="ECO:0000256" key="5">
    <source>
        <dbReference type="ARBA" id="ARBA00022801"/>
    </source>
</evidence>
<accession>A0A5B6WU79</accession>
<organism evidence="8 9">
    <name type="scientific">Gossypium australe</name>
    <dbReference type="NCBI Taxonomy" id="47621"/>
    <lineage>
        <taxon>Eukaryota</taxon>
        <taxon>Viridiplantae</taxon>
        <taxon>Streptophyta</taxon>
        <taxon>Embryophyta</taxon>
        <taxon>Tracheophyta</taxon>
        <taxon>Spermatophyta</taxon>
        <taxon>Magnoliopsida</taxon>
        <taxon>eudicotyledons</taxon>
        <taxon>Gunneridae</taxon>
        <taxon>Pentapetalae</taxon>
        <taxon>rosids</taxon>
        <taxon>malvids</taxon>
        <taxon>Malvales</taxon>
        <taxon>Malvaceae</taxon>
        <taxon>Malvoideae</taxon>
        <taxon>Gossypium</taxon>
    </lineage>
</organism>
<keyword evidence="5" id="KW-0378">Hydrolase</keyword>
<dbReference type="EMBL" id="SMMG02000002">
    <property type="protein sequence ID" value="KAA3484958.1"/>
    <property type="molecule type" value="Genomic_DNA"/>
</dbReference>
<evidence type="ECO:0000256" key="6">
    <source>
        <dbReference type="ARBA" id="ARBA00022918"/>
    </source>
</evidence>
<dbReference type="OrthoDB" id="1738613at2759"/>
<dbReference type="PANTHER" id="PTHR34072:SF59">
    <property type="entry name" value="CCHC-TYPE INTEGRASE"/>
    <property type="match status" value="1"/>
</dbReference>
<dbReference type="GO" id="GO:0004519">
    <property type="term" value="F:endonuclease activity"/>
    <property type="evidence" value="ECO:0007669"/>
    <property type="project" value="UniProtKB-KW"/>
</dbReference>
<name>A0A5B6WU79_9ROSI</name>
<comment type="caution">
    <text evidence="8">The sequence shown here is derived from an EMBL/GenBank/DDBJ whole genome shotgun (WGS) entry which is preliminary data.</text>
</comment>